<reference evidence="2 3" key="1">
    <citation type="submission" date="2018-12" db="EMBL/GenBank/DDBJ databases">
        <title>Sequencing of bacterial isolates from soil warming experiment in Harvard Forest, Massachusetts, USA.</title>
        <authorList>
            <person name="Deangelis K."/>
        </authorList>
    </citation>
    <scope>NUCLEOTIDE SEQUENCE [LARGE SCALE GENOMIC DNA]</scope>
    <source>
        <strain evidence="2 3">EB153</strain>
    </source>
</reference>
<feature type="signal peptide" evidence="1">
    <location>
        <begin position="1"/>
        <end position="18"/>
    </location>
</feature>
<sequence length="283" mass="30652">MRSRVAALILAVGSVASAQTITHQQVNSNIVTPVATALNHLSLIELPEPITRAAVGSDDIRIEWHGNTVALKPIRQGQSTNLFVWTEHTQSTYEILPPGDVKGASFVIDESNGFGSAPTESQVKVSETDIQKAADTLIAQAMLQSSLVDSREIKDAKKHINVRITEVVRDKDTLYVRYTLSNPSRHAYRVSDPAVFTFSPNDVRDVVGSLKGIQIPQQKMDALGSGTTSTVIVREAHIASRDLNPGQTVDGVVCFKEADAKPIVYRFVFGNDESHPVSAAAVL</sequence>
<name>A0A3R9WJG3_9BACT</name>
<evidence type="ECO:0000313" key="2">
    <source>
        <dbReference type="EMBL" id="RSL18586.1"/>
    </source>
</evidence>
<proteinExistence type="predicted"/>
<comment type="caution">
    <text evidence="2">The sequence shown here is derived from an EMBL/GenBank/DDBJ whole genome shotgun (WGS) entry which is preliminary data.</text>
</comment>
<keyword evidence="1" id="KW-0732">Signal</keyword>
<protein>
    <recommendedName>
        <fullName evidence="4">Conjugative transfer protein CagX</fullName>
    </recommendedName>
</protein>
<feature type="chain" id="PRO_5018578784" description="Conjugative transfer protein CagX" evidence="1">
    <location>
        <begin position="19"/>
        <end position="283"/>
    </location>
</feature>
<accession>A0A3R9WJG3</accession>
<dbReference type="Proteomes" id="UP000269669">
    <property type="component" value="Unassembled WGS sequence"/>
</dbReference>
<dbReference type="AlphaFoldDB" id="A0A3R9WJG3"/>
<keyword evidence="3" id="KW-1185">Reference proteome</keyword>
<evidence type="ECO:0008006" key="4">
    <source>
        <dbReference type="Google" id="ProtNLM"/>
    </source>
</evidence>
<dbReference type="EMBL" id="RSDW01000001">
    <property type="protein sequence ID" value="RSL18586.1"/>
    <property type="molecule type" value="Genomic_DNA"/>
</dbReference>
<organism evidence="2 3">
    <name type="scientific">Edaphobacter aggregans</name>
    <dbReference type="NCBI Taxonomy" id="570835"/>
    <lineage>
        <taxon>Bacteria</taxon>
        <taxon>Pseudomonadati</taxon>
        <taxon>Acidobacteriota</taxon>
        <taxon>Terriglobia</taxon>
        <taxon>Terriglobales</taxon>
        <taxon>Acidobacteriaceae</taxon>
        <taxon>Edaphobacter</taxon>
    </lineage>
</organism>
<evidence type="ECO:0000256" key="1">
    <source>
        <dbReference type="SAM" id="SignalP"/>
    </source>
</evidence>
<evidence type="ECO:0000313" key="3">
    <source>
        <dbReference type="Proteomes" id="UP000269669"/>
    </source>
</evidence>
<gene>
    <name evidence="2" type="ORF">EDE15_4176</name>
</gene>